<evidence type="ECO:0000313" key="1">
    <source>
        <dbReference type="EMBL" id="KAF4735798.1"/>
    </source>
</evidence>
<dbReference type="EMBL" id="JABANM010012548">
    <property type="protein sequence ID" value="KAF4735798.1"/>
    <property type="molecule type" value="Genomic_DNA"/>
</dbReference>
<gene>
    <name evidence="1" type="ORF">FOZ62_031617</name>
</gene>
<protein>
    <submittedName>
        <fullName evidence="1">Uncharacterized protein</fullName>
    </submittedName>
</protein>
<name>A0A7J6SS87_PEROL</name>
<comment type="caution">
    <text evidence="1">The sequence shown here is derived from an EMBL/GenBank/DDBJ whole genome shotgun (WGS) entry which is preliminary data.</text>
</comment>
<sequence>EEEYGIVLIVIDDDGCVWMRTDDRPACGRRVWFPSLPFTRGVEAGDRCQQVLQLYNGFTHRGDEYGFATATRSGGVVVIEGCVGNTREFPDISTRQAALPLQVAALPIGFRPATVMSFLTASDIIVATFMHRRQQHIRCLAIALQYLLVFPLSLFPPPVDQLVSTLRKRILVRRSDLDWPAVAVTPRPDVCDSSLQGPTCSIIDGPQSGLAVLHHGGVRLGELLPESLLDSSDDADELRSRVNRLLRRLNHSEPVSRDAEAVAFHLSLQTSTFTQMPDGVNIHYDDRWSIEVGRRPILGPSDTAGRITFTKNVTITTLVVESPSPVVVQGLSAQRVQWVGHARLSPIQSRIDVVAQSLLVGITRSNLEVPADATAVDEIRIISLSPVTLFTIEGRASVNEPWHSHHRSVVLEPKSRSKYRNAWLGVVAASADFVDMHYVAEHGLKWRRAPSARDLDLTRGVFTNDLYSEIATMARPTPSLFKLSQHVSRVLMSSWGKAFANSEDSIIEAALASTTEDAAIVEYLRWAALPRGERVVVADSELNREELAVRKDMKEILEMVRARFQKGPTKKPKAKAAVVRVDLSGDDIDTSRISAA</sequence>
<feature type="non-terminal residue" evidence="1">
    <location>
        <position position="596"/>
    </location>
</feature>
<dbReference type="AlphaFoldDB" id="A0A7J6SS87"/>
<dbReference type="Proteomes" id="UP000574390">
    <property type="component" value="Unassembled WGS sequence"/>
</dbReference>
<organism evidence="1 2">
    <name type="scientific">Perkinsus olseni</name>
    <name type="common">Perkinsus atlanticus</name>
    <dbReference type="NCBI Taxonomy" id="32597"/>
    <lineage>
        <taxon>Eukaryota</taxon>
        <taxon>Sar</taxon>
        <taxon>Alveolata</taxon>
        <taxon>Perkinsozoa</taxon>
        <taxon>Perkinsea</taxon>
        <taxon>Perkinsida</taxon>
        <taxon>Perkinsidae</taxon>
        <taxon>Perkinsus</taxon>
    </lineage>
</organism>
<feature type="non-terminal residue" evidence="1">
    <location>
        <position position="1"/>
    </location>
</feature>
<accession>A0A7J6SS87</accession>
<proteinExistence type="predicted"/>
<reference evidence="1 2" key="1">
    <citation type="submission" date="2020-04" db="EMBL/GenBank/DDBJ databases">
        <title>Perkinsus olseni comparative genomics.</title>
        <authorList>
            <person name="Bogema D.R."/>
        </authorList>
    </citation>
    <scope>NUCLEOTIDE SEQUENCE [LARGE SCALE GENOMIC DNA]</scope>
    <source>
        <strain evidence="1">ATCC PRA-205</strain>
    </source>
</reference>
<evidence type="ECO:0000313" key="2">
    <source>
        <dbReference type="Proteomes" id="UP000574390"/>
    </source>
</evidence>